<dbReference type="InterPro" id="IPR046348">
    <property type="entry name" value="SIS_dom_sf"/>
</dbReference>
<accession>X7YIC2</accession>
<dbReference type="GO" id="GO:0097367">
    <property type="term" value="F:carbohydrate derivative binding"/>
    <property type="evidence" value="ECO:0007669"/>
    <property type="project" value="InterPro"/>
</dbReference>
<evidence type="ECO:0000313" key="1">
    <source>
        <dbReference type="EMBL" id="EUA06824.1"/>
    </source>
</evidence>
<dbReference type="SUPFAM" id="SSF53697">
    <property type="entry name" value="SIS domain"/>
    <property type="match status" value="1"/>
</dbReference>
<comment type="caution">
    <text evidence="1">The sequence shown here is derived from an EMBL/GenBank/DDBJ whole genome shotgun (WGS) entry which is preliminary data.</text>
</comment>
<reference evidence="1" key="1">
    <citation type="submission" date="2014-01" db="EMBL/GenBank/DDBJ databases">
        <authorList>
            <person name="Brown-Elliot B."/>
            <person name="Wallace R."/>
            <person name="Lenaerts A."/>
            <person name="Ordway D."/>
            <person name="DeGroote M.A."/>
            <person name="Parker T."/>
            <person name="Sizemore C."/>
            <person name="Tallon L.J."/>
            <person name="Sadzewicz L.K."/>
            <person name="Sengamalay N."/>
            <person name="Fraser C.M."/>
            <person name="Hine E."/>
            <person name="Shefchek K.A."/>
            <person name="Das S.P."/>
            <person name="Tettelin H."/>
        </authorList>
    </citation>
    <scope>NUCLEOTIDE SEQUENCE [LARGE SCALE GENOMIC DNA]</scope>
    <source>
        <strain evidence="1">4042</strain>
    </source>
</reference>
<dbReference type="AlphaFoldDB" id="X7YIC2"/>
<proteinExistence type="predicted"/>
<gene>
    <name evidence="1" type="ORF">I553_0254</name>
</gene>
<dbReference type="GO" id="GO:1901135">
    <property type="term" value="P:carbohydrate derivative metabolic process"/>
    <property type="evidence" value="ECO:0007669"/>
    <property type="project" value="InterPro"/>
</dbReference>
<name>X7YIC2_MYCXE</name>
<sequence length="142" mass="15125">MLEPRLPVPDDFVLCRYLAAGLAVLAGVDPGLRIDLARLADELDTEALRNSAGRELFTNPAKTLAERMSGRRVVLAGDCAATLALARHGCSVLLRIAHQVVAASGLADAVVALRAGFGDAADSLFHDEQIDGHCPNGRAWWR</sequence>
<dbReference type="PATRIC" id="fig|1299334.3.peg.9843"/>
<organism evidence="1">
    <name type="scientific">Mycobacterium xenopi 4042</name>
    <dbReference type="NCBI Taxonomy" id="1299334"/>
    <lineage>
        <taxon>Bacteria</taxon>
        <taxon>Bacillati</taxon>
        <taxon>Actinomycetota</taxon>
        <taxon>Actinomycetes</taxon>
        <taxon>Mycobacteriales</taxon>
        <taxon>Mycobacteriaceae</taxon>
        <taxon>Mycobacterium</taxon>
    </lineage>
</organism>
<protein>
    <submittedName>
        <fullName evidence="1">Putative tobH</fullName>
    </submittedName>
</protein>
<dbReference type="EMBL" id="JAOB01000093">
    <property type="protein sequence ID" value="EUA06824.1"/>
    <property type="molecule type" value="Genomic_DNA"/>
</dbReference>